<dbReference type="InterPro" id="IPR027417">
    <property type="entry name" value="P-loop_NTPase"/>
</dbReference>
<dbReference type="CDD" id="cd08771">
    <property type="entry name" value="DLP_1"/>
    <property type="match status" value="1"/>
</dbReference>
<evidence type="ECO:0000313" key="16">
    <source>
        <dbReference type="Proteomes" id="UP000694427"/>
    </source>
</evidence>
<protein>
    <recommendedName>
        <fullName evidence="2">dynamin GTPase</fullName>
        <ecNumber evidence="2">3.6.5.5</ecNumber>
    </recommendedName>
</protein>
<dbReference type="GO" id="GO:0005886">
    <property type="term" value="C:plasma membrane"/>
    <property type="evidence" value="ECO:0007669"/>
    <property type="project" value="TreeGrafter"/>
</dbReference>
<dbReference type="SMART" id="SM00053">
    <property type="entry name" value="DYNc"/>
    <property type="match status" value="1"/>
</dbReference>
<dbReference type="InterPro" id="IPR022812">
    <property type="entry name" value="Dynamin"/>
</dbReference>
<dbReference type="InterPro" id="IPR019762">
    <property type="entry name" value="Dynamin_GTPase_CS"/>
</dbReference>
<dbReference type="CDD" id="cd01256">
    <property type="entry name" value="PH_dynamin"/>
    <property type="match status" value="1"/>
</dbReference>
<dbReference type="Pfam" id="PF01031">
    <property type="entry name" value="Dynamin_M"/>
    <property type="match status" value="1"/>
</dbReference>
<feature type="domain" description="Dynamin-type G" evidence="14">
    <location>
        <begin position="28"/>
        <end position="293"/>
    </location>
</feature>
<feature type="domain" description="PH" evidence="12">
    <location>
        <begin position="490"/>
        <end position="595"/>
    </location>
</feature>
<dbReference type="Ensembl" id="ENSCCRT00010099343.1">
    <property type="protein sequence ID" value="ENSCCRP00010089604.1"/>
    <property type="gene ID" value="ENSCCRG00010033662.1"/>
</dbReference>
<dbReference type="SMART" id="SM00302">
    <property type="entry name" value="GED"/>
    <property type="match status" value="1"/>
</dbReference>
<dbReference type="PROSITE" id="PS51718">
    <property type="entry name" value="G_DYNAMIN_2"/>
    <property type="match status" value="1"/>
</dbReference>
<dbReference type="FunFam" id="1.20.120.1240:FF:000014">
    <property type="entry name" value="Dynamin 2b"/>
    <property type="match status" value="1"/>
</dbReference>
<name>A0A8C1NCZ8_CYPCA</name>
<proteinExistence type="inferred from homology"/>
<dbReference type="InterPro" id="IPR003130">
    <property type="entry name" value="GED"/>
</dbReference>
<dbReference type="SUPFAM" id="SSF50729">
    <property type="entry name" value="PH domain-like"/>
    <property type="match status" value="1"/>
</dbReference>
<dbReference type="GO" id="GO:0031623">
    <property type="term" value="P:receptor internalization"/>
    <property type="evidence" value="ECO:0007669"/>
    <property type="project" value="TreeGrafter"/>
</dbReference>
<dbReference type="Pfam" id="PF02212">
    <property type="entry name" value="GED"/>
    <property type="match status" value="1"/>
</dbReference>
<evidence type="ECO:0000256" key="3">
    <source>
        <dbReference type="ARBA" id="ARBA00022490"/>
    </source>
</evidence>
<keyword evidence="4" id="KW-0597">Phosphoprotein</keyword>
<keyword evidence="9 11" id="KW-0342">GTP-binding</keyword>
<evidence type="ECO:0000313" key="15">
    <source>
        <dbReference type="Ensembl" id="ENSCCRP00010089604.1"/>
    </source>
</evidence>
<comment type="subcellular location">
    <subcellularLocation>
        <location evidence="1">Cytoplasm</location>
    </subcellularLocation>
</comment>
<dbReference type="PROSITE" id="PS00410">
    <property type="entry name" value="G_DYNAMIN_1"/>
    <property type="match status" value="1"/>
</dbReference>
<dbReference type="GO" id="GO:0005525">
    <property type="term" value="F:GTP binding"/>
    <property type="evidence" value="ECO:0007669"/>
    <property type="project" value="UniProtKB-KW"/>
</dbReference>
<keyword evidence="6" id="KW-0493">Microtubule</keyword>
<dbReference type="InterPro" id="IPR020850">
    <property type="entry name" value="GED_dom"/>
</dbReference>
<dbReference type="SMART" id="SM00233">
    <property type="entry name" value="PH"/>
    <property type="match status" value="1"/>
</dbReference>
<dbReference type="PROSITE" id="PS50003">
    <property type="entry name" value="PH_DOMAIN"/>
    <property type="match status" value="1"/>
</dbReference>
<dbReference type="FunFam" id="1.20.120.1240:FF:000019">
    <property type="entry name" value="Dynamin 2"/>
    <property type="match status" value="1"/>
</dbReference>
<dbReference type="SUPFAM" id="SSF52540">
    <property type="entry name" value="P-loop containing nucleoside triphosphate hydrolases"/>
    <property type="match status" value="1"/>
</dbReference>
<accession>A0A8C1NCZ8</accession>
<comment type="similarity">
    <text evidence="11">Belongs to the TRAFAC class dynamin-like GTPase superfamily. Dynamin/Fzo/YdjA family.</text>
</comment>
<dbReference type="InterPro" id="IPR011993">
    <property type="entry name" value="PH-like_dom_sf"/>
</dbReference>
<evidence type="ECO:0000256" key="10">
    <source>
        <dbReference type="ARBA" id="ARBA00023175"/>
    </source>
</evidence>
<dbReference type="Gene3D" id="3.40.50.300">
    <property type="entry name" value="P-loop containing nucleotide triphosphate hydrolases"/>
    <property type="match status" value="1"/>
</dbReference>
<sequence length="728" mass="83060">MGNRGMEELIPLINKLQDAFSSIGQSCHLELPQIAVVGGQSAGKSSVLENFVGRDFLPRGSGIVTRRPLILQLVNSKAEYAEFLHCKGRKFVDFDEVRLEIEAETDRLTGSNKGISPVPINLRVYSPNVLNLTLIDLPGMTKVAVGDQPVDIEYQIRDMLLQFISKESCLILAVTPANSDLANSDALKISKEVDPQGLRTIGVITKLDLMDEGTDARDILENKLLPLRRGQISAVTAQWYRHQHLNTFGLVSFHRLFQQLTNHIRDTLPALRSKLQSQLLSLEKEVDEYKNFKPDDPARKTKALLQMVQQFGVDFEKRIEGSGDQVDTLELSGGARINRIFHERFPFELVKMEFDEKELRREISYAIKNIHGVRTGLFTPDMAFEAIVKKQLIKLKEPCLKCIDLVIQELINTVRQCTLKLNSYPLLREETERIVTTYIRERESKTKDQVMLLIDIELSYINTNHEDFIGFANAQQRSAAVNKKRAMPNQVIRRGWLTINISIMKGGSKDYWFILTAESLSWYKDEEEKEKKFMLPLDNLKLRDAEKGFMSTKPTFAIFNTDQRNVYKDLRQIELACDSQEEVDSWKASFLRAGVYPEKDQDGVPADTLSMDPQLERQVETIRNLVDSYIGIVNKSIRDLMPKTIMHLMINSVSEFIYSELLAYLYSSGDQSSLMEESAEQAQRRDEMLRMYHALKEALHIIGDISTSTVSVPVPPPVDDTWIHTDPR</sequence>
<evidence type="ECO:0000256" key="11">
    <source>
        <dbReference type="RuleBase" id="RU003932"/>
    </source>
</evidence>
<dbReference type="Proteomes" id="UP000694427">
    <property type="component" value="Unplaced"/>
</dbReference>
<evidence type="ECO:0000256" key="7">
    <source>
        <dbReference type="ARBA" id="ARBA00022741"/>
    </source>
</evidence>
<dbReference type="InterPro" id="IPR030381">
    <property type="entry name" value="G_DYNAMIN_dom"/>
</dbReference>
<dbReference type="PROSITE" id="PS51388">
    <property type="entry name" value="GED"/>
    <property type="match status" value="1"/>
</dbReference>
<keyword evidence="3" id="KW-0963">Cytoplasm</keyword>
<dbReference type="Gene3D" id="1.20.120.1240">
    <property type="entry name" value="Dynamin, middle domain"/>
    <property type="match status" value="1"/>
</dbReference>
<dbReference type="InterPro" id="IPR001849">
    <property type="entry name" value="PH_domain"/>
</dbReference>
<evidence type="ECO:0000259" key="12">
    <source>
        <dbReference type="PROSITE" id="PS50003"/>
    </source>
</evidence>
<evidence type="ECO:0000256" key="6">
    <source>
        <dbReference type="ARBA" id="ARBA00022701"/>
    </source>
</evidence>
<dbReference type="GO" id="GO:0008017">
    <property type="term" value="F:microtubule binding"/>
    <property type="evidence" value="ECO:0007669"/>
    <property type="project" value="TreeGrafter"/>
</dbReference>
<evidence type="ECO:0000256" key="4">
    <source>
        <dbReference type="ARBA" id="ARBA00022553"/>
    </source>
</evidence>
<dbReference type="InterPro" id="IPR001401">
    <property type="entry name" value="Dynamin_GTPase"/>
</dbReference>
<dbReference type="GO" id="GO:0005737">
    <property type="term" value="C:cytoplasm"/>
    <property type="evidence" value="ECO:0007669"/>
    <property type="project" value="UniProtKB-SubCell"/>
</dbReference>
<dbReference type="GO" id="GO:0003924">
    <property type="term" value="F:GTPase activity"/>
    <property type="evidence" value="ECO:0007669"/>
    <property type="project" value="InterPro"/>
</dbReference>
<dbReference type="Pfam" id="PF00350">
    <property type="entry name" value="Dynamin_N"/>
    <property type="match status" value="1"/>
</dbReference>
<dbReference type="PRINTS" id="PR00195">
    <property type="entry name" value="DYNAMIN"/>
</dbReference>
<organism evidence="15 16">
    <name type="scientific">Cyprinus carpio</name>
    <name type="common">Common carp</name>
    <dbReference type="NCBI Taxonomy" id="7962"/>
    <lineage>
        <taxon>Eukaryota</taxon>
        <taxon>Metazoa</taxon>
        <taxon>Chordata</taxon>
        <taxon>Craniata</taxon>
        <taxon>Vertebrata</taxon>
        <taxon>Euteleostomi</taxon>
        <taxon>Actinopterygii</taxon>
        <taxon>Neopterygii</taxon>
        <taxon>Teleostei</taxon>
        <taxon>Ostariophysi</taxon>
        <taxon>Cypriniformes</taxon>
        <taxon>Cyprinidae</taxon>
        <taxon>Cyprininae</taxon>
        <taxon>Cyprinus</taxon>
    </lineage>
</organism>
<dbReference type="EC" id="3.6.5.5" evidence="2"/>
<evidence type="ECO:0000259" key="14">
    <source>
        <dbReference type="PROSITE" id="PS51718"/>
    </source>
</evidence>
<keyword evidence="7 11" id="KW-0547">Nucleotide-binding</keyword>
<reference evidence="15" key="2">
    <citation type="submission" date="2025-09" db="UniProtKB">
        <authorList>
            <consortium name="Ensembl"/>
        </authorList>
    </citation>
    <scope>IDENTIFICATION</scope>
</reference>
<keyword evidence="5" id="KW-0254">Endocytosis</keyword>
<evidence type="ECO:0000256" key="2">
    <source>
        <dbReference type="ARBA" id="ARBA00011980"/>
    </source>
</evidence>
<dbReference type="Gene3D" id="2.30.29.30">
    <property type="entry name" value="Pleckstrin-homology domain (PH domain)/Phosphotyrosine-binding domain (PTB)"/>
    <property type="match status" value="1"/>
</dbReference>
<dbReference type="GO" id="GO:0005874">
    <property type="term" value="C:microtubule"/>
    <property type="evidence" value="ECO:0007669"/>
    <property type="project" value="UniProtKB-KW"/>
</dbReference>
<dbReference type="Pfam" id="PF00169">
    <property type="entry name" value="PH"/>
    <property type="match status" value="1"/>
</dbReference>
<dbReference type="PANTHER" id="PTHR11566:SF23">
    <property type="entry name" value="DYNAMIN-2"/>
    <property type="match status" value="1"/>
</dbReference>
<keyword evidence="10" id="KW-0505">Motor protein</keyword>
<dbReference type="GO" id="GO:0098793">
    <property type="term" value="C:presynapse"/>
    <property type="evidence" value="ECO:0007669"/>
    <property type="project" value="GOC"/>
</dbReference>
<evidence type="ECO:0000256" key="8">
    <source>
        <dbReference type="ARBA" id="ARBA00022801"/>
    </source>
</evidence>
<reference evidence="15" key="1">
    <citation type="submission" date="2025-08" db="UniProtKB">
        <authorList>
            <consortium name="Ensembl"/>
        </authorList>
    </citation>
    <scope>IDENTIFICATION</scope>
</reference>
<evidence type="ECO:0000256" key="9">
    <source>
        <dbReference type="ARBA" id="ARBA00023134"/>
    </source>
</evidence>
<keyword evidence="8" id="KW-0378">Hydrolase</keyword>
<dbReference type="AlphaFoldDB" id="A0A8C1NCZ8"/>
<feature type="domain" description="GED" evidence="13">
    <location>
        <begin position="619"/>
        <end position="710"/>
    </location>
</feature>
<evidence type="ECO:0000259" key="13">
    <source>
        <dbReference type="PROSITE" id="PS51388"/>
    </source>
</evidence>
<evidence type="ECO:0000256" key="5">
    <source>
        <dbReference type="ARBA" id="ARBA00022583"/>
    </source>
</evidence>
<keyword evidence="16" id="KW-1185">Reference proteome</keyword>
<dbReference type="FunFam" id="3.40.50.300:FF:000045">
    <property type="entry name" value="dynamin-1 isoform X2"/>
    <property type="match status" value="1"/>
</dbReference>
<dbReference type="InterPro" id="IPR045063">
    <property type="entry name" value="Dynamin_N"/>
</dbReference>
<dbReference type="InterPro" id="IPR000375">
    <property type="entry name" value="Dynamin_stalk"/>
</dbReference>
<dbReference type="GO" id="GO:0016185">
    <property type="term" value="P:synaptic vesicle budding from presynaptic endocytic zone membrane"/>
    <property type="evidence" value="ECO:0007669"/>
    <property type="project" value="TreeGrafter"/>
</dbReference>
<dbReference type="PANTHER" id="PTHR11566">
    <property type="entry name" value="DYNAMIN"/>
    <property type="match status" value="1"/>
</dbReference>
<evidence type="ECO:0000256" key="1">
    <source>
        <dbReference type="ARBA" id="ARBA00004496"/>
    </source>
</evidence>